<feature type="domain" description="AB hydrolase-1" evidence="1">
    <location>
        <begin position="5"/>
        <end position="252"/>
    </location>
</feature>
<accession>A0A8H3FP37</accession>
<dbReference type="OrthoDB" id="19657at2759"/>
<dbReference type="Gene3D" id="3.40.50.1820">
    <property type="entry name" value="alpha/beta hydrolase"/>
    <property type="match status" value="1"/>
</dbReference>
<name>A0A8H3FP37_9LECA</name>
<dbReference type="PANTHER" id="PTHR43433">
    <property type="entry name" value="HYDROLASE, ALPHA/BETA FOLD FAMILY PROTEIN"/>
    <property type="match status" value="1"/>
</dbReference>
<sequence>MGLGALKSAWQRQTKDLGHDRSEKYSVLVFDNRGIGKSDKPWGRYSTSEMAKDVIELCDHVGWTGERELHVCGVSMGGMIAQEMAYLIPKRIASLLLVSTAARLVNTIGFVENLRNRINMFIPRDMDKQIEDVKWRLFGPEWLVEPDADGEFPTNGDRFAAQEVHKRLDTVAFTRKGFMLQAIAAGWHHKSPEQLAEVADSVGRERILVMHGMLDNMITFPHAEVLVRELGGIEQGVTRVTYAKSGHVLMLEQRKDLLIHINNMVDKVNRLK</sequence>
<reference evidence="2" key="1">
    <citation type="submission" date="2021-03" db="EMBL/GenBank/DDBJ databases">
        <authorList>
            <person name="Tagirdzhanova G."/>
        </authorList>
    </citation>
    <scope>NUCLEOTIDE SEQUENCE</scope>
</reference>
<keyword evidence="3" id="KW-1185">Reference proteome</keyword>
<comment type="caution">
    <text evidence="2">The sequence shown here is derived from an EMBL/GenBank/DDBJ whole genome shotgun (WGS) entry which is preliminary data.</text>
</comment>
<dbReference type="Proteomes" id="UP000664169">
    <property type="component" value="Unassembled WGS sequence"/>
</dbReference>
<dbReference type="SUPFAM" id="SSF53474">
    <property type="entry name" value="alpha/beta-Hydrolases"/>
    <property type="match status" value="1"/>
</dbReference>
<dbReference type="InterPro" id="IPR029058">
    <property type="entry name" value="AB_hydrolase_fold"/>
</dbReference>
<evidence type="ECO:0000313" key="3">
    <source>
        <dbReference type="Proteomes" id="UP000664169"/>
    </source>
</evidence>
<dbReference type="InterPro" id="IPR000073">
    <property type="entry name" value="AB_hydrolase_1"/>
</dbReference>
<dbReference type="PANTHER" id="PTHR43433:SF5">
    <property type="entry name" value="AB HYDROLASE-1 DOMAIN-CONTAINING PROTEIN"/>
    <property type="match status" value="1"/>
</dbReference>
<dbReference type="EMBL" id="CAJPDQ010000029">
    <property type="protein sequence ID" value="CAF9928141.1"/>
    <property type="molecule type" value="Genomic_DNA"/>
</dbReference>
<proteinExistence type="predicted"/>
<gene>
    <name evidence="2" type="ORF">GOMPHAMPRED_004601</name>
</gene>
<dbReference type="AlphaFoldDB" id="A0A8H3FP37"/>
<evidence type="ECO:0000313" key="2">
    <source>
        <dbReference type="EMBL" id="CAF9928141.1"/>
    </source>
</evidence>
<dbReference type="Pfam" id="PF00561">
    <property type="entry name" value="Abhydrolase_1"/>
    <property type="match status" value="1"/>
</dbReference>
<organism evidence="2 3">
    <name type="scientific">Gomphillus americanus</name>
    <dbReference type="NCBI Taxonomy" id="1940652"/>
    <lineage>
        <taxon>Eukaryota</taxon>
        <taxon>Fungi</taxon>
        <taxon>Dikarya</taxon>
        <taxon>Ascomycota</taxon>
        <taxon>Pezizomycotina</taxon>
        <taxon>Lecanoromycetes</taxon>
        <taxon>OSLEUM clade</taxon>
        <taxon>Ostropomycetidae</taxon>
        <taxon>Ostropales</taxon>
        <taxon>Graphidaceae</taxon>
        <taxon>Gomphilloideae</taxon>
        <taxon>Gomphillus</taxon>
    </lineage>
</organism>
<dbReference type="InterPro" id="IPR050471">
    <property type="entry name" value="AB_hydrolase"/>
</dbReference>
<protein>
    <recommendedName>
        <fullName evidence="1">AB hydrolase-1 domain-containing protein</fullName>
    </recommendedName>
</protein>
<evidence type="ECO:0000259" key="1">
    <source>
        <dbReference type="Pfam" id="PF00561"/>
    </source>
</evidence>
<dbReference type="PRINTS" id="PR00111">
    <property type="entry name" value="ABHYDROLASE"/>
</dbReference>